<dbReference type="InParanoid" id="W7XG88"/>
<gene>
    <name evidence="1" type="ORF">TTHERM_002653324</name>
</gene>
<dbReference type="Proteomes" id="UP000009168">
    <property type="component" value="Unassembled WGS sequence"/>
</dbReference>
<reference evidence="2" key="1">
    <citation type="journal article" date="2006" name="PLoS Biol.">
        <title>Macronuclear genome sequence of the ciliate Tetrahymena thermophila, a model eukaryote.</title>
        <authorList>
            <person name="Eisen J.A."/>
            <person name="Coyne R.S."/>
            <person name="Wu M."/>
            <person name="Wu D."/>
            <person name="Thiagarajan M."/>
            <person name="Wortman J.R."/>
            <person name="Badger J.H."/>
            <person name="Ren Q."/>
            <person name="Amedeo P."/>
            <person name="Jones K.M."/>
            <person name="Tallon L.J."/>
            <person name="Delcher A.L."/>
            <person name="Salzberg S.L."/>
            <person name="Silva J.C."/>
            <person name="Haas B.J."/>
            <person name="Majoros W.H."/>
            <person name="Farzad M."/>
            <person name="Carlton J.M."/>
            <person name="Smith R.K. Jr."/>
            <person name="Garg J."/>
            <person name="Pearlman R.E."/>
            <person name="Karrer K.M."/>
            <person name="Sun L."/>
            <person name="Manning G."/>
            <person name="Elde N.C."/>
            <person name="Turkewitz A.P."/>
            <person name="Asai D.J."/>
            <person name="Wilkes D.E."/>
            <person name="Wang Y."/>
            <person name="Cai H."/>
            <person name="Collins K."/>
            <person name="Stewart B.A."/>
            <person name="Lee S.R."/>
            <person name="Wilamowska K."/>
            <person name="Weinberg Z."/>
            <person name="Ruzzo W.L."/>
            <person name="Wloga D."/>
            <person name="Gaertig J."/>
            <person name="Frankel J."/>
            <person name="Tsao C.-C."/>
            <person name="Gorovsky M.A."/>
            <person name="Keeling P.J."/>
            <person name="Waller R.F."/>
            <person name="Patron N.J."/>
            <person name="Cherry J.M."/>
            <person name="Stover N.A."/>
            <person name="Krieger C.J."/>
            <person name="del Toro C."/>
            <person name="Ryder H.F."/>
            <person name="Williamson S.C."/>
            <person name="Barbeau R.A."/>
            <person name="Hamilton E.P."/>
            <person name="Orias E."/>
        </authorList>
    </citation>
    <scope>NUCLEOTIDE SEQUENCE [LARGE SCALE GENOMIC DNA]</scope>
    <source>
        <strain evidence="2">SB210</strain>
    </source>
</reference>
<protein>
    <submittedName>
        <fullName evidence="1">Acetyl-coenzyme A transporter 1</fullName>
    </submittedName>
</protein>
<accession>W7XG88</accession>
<evidence type="ECO:0000313" key="1">
    <source>
        <dbReference type="EMBL" id="EWS76887.1"/>
    </source>
</evidence>
<dbReference type="AlphaFoldDB" id="W7XG88"/>
<dbReference type="EMBL" id="GG663335">
    <property type="protein sequence ID" value="EWS76887.1"/>
    <property type="molecule type" value="Genomic_DNA"/>
</dbReference>
<proteinExistence type="predicted"/>
<keyword evidence="2" id="KW-1185">Reference proteome</keyword>
<dbReference type="RefSeq" id="XP_012650578.1">
    <property type="nucleotide sequence ID" value="XM_012795124.1"/>
</dbReference>
<sequence length="27" mass="3356">MHKKILSQQLIPKNQWRLENLQPKKQQ</sequence>
<evidence type="ECO:0000313" key="2">
    <source>
        <dbReference type="Proteomes" id="UP000009168"/>
    </source>
</evidence>
<name>W7XG88_TETTS</name>
<organism evidence="1 2">
    <name type="scientific">Tetrahymena thermophila (strain SB210)</name>
    <dbReference type="NCBI Taxonomy" id="312017"/>
    <lineage>
        <taxon>Eukaryota</taxon>
        <taxon>Sar</taxon>
        <taxon>Alveolata</taxon>
        <taxon>Ciliophora</taxon>
        <taxon>Intramacronucleata</taxon>
        <taxon>Oligohymenophorea</taxon>
        <taxon>Hymenostomatida</taxon>
        <taxon>Tetrahymenina</taxon>
        <taxon>Tetrahymenidae</taxon>
        <taxon>Tetrahymena</taxon>
    </lineage>
</organism>
<dbReference type="GeneID" id="24442544"/>
<dbReference type="KEGG" id="tet:TTHERM_002653324"/>